<gene>
    <name evidence="3" type="ORF">TSAR_014051</name>
</gene>
<dbReference type="AlphaFoldDB" id="A0A232F1A6"/>
<name>A0A232F1A6_9HYME</name>
<proteinExistence type="predicted"/>
<feature type="region of interest" description="Disordered" evidence="1">
    <location>
        <begin position="218"/>
        <end position="237"/>
    </location>
</feature>
<reference evidence="3 4" key="1">
    <citation type="journal article" date="2017" name="Curr. Biol.">
        <title>The Evolution of Venom by Co-option of Single-Copy Genes.</title>
        <authorList>
            <person name="Martinson E.O."/>
            <person name="Mrinalini"/>
            <person name="Kelkar Y.D."/>
            <person name="Chang C.H."/>
            <person name="Werren J.H."/>
        </authorList>
    </citation>
    <scope>NUCLEOTIDE SEQUENCE [LARGE SCALE GENOMIC DNA]</scope>
    <source>
        <strain evidence="3 4">Alberta</strain>
        <tissue evidence="3">Whole body</tissue>
    </source>
</reference>
<evidence type="ECO:0000313" key="3">
    <source>
        <dbReference type="EMBL" id="OXU24485.1"/>
    </source>
</evidence>
<keyword evidence="2" id="KW-0472">Membrane</keyword>
<evidence type="ECO:0000256" key="2">
    <source>
        <dbReference type="SAM" id="Phobius"/>
    </source>
</evidence>
<keyword evidence="2" id="KW-1133">Transmembrane helix</keyword>
<feature type="transmembrane region" description="Helical" evidence="2">
    <location>
        <begin position="86"/>
        <end position="110"/>
    </location>
</feature>
<organism evidence="3 4">
    <name type="scientific">Trichomalopsis sarcophagae</name>
    <dbReference type="NCBI Taxonomy" id="543379"/>
    <lineage>
        <taxon>Eukaryota</taxon>
        <taxon>Metazoa</taxon>
        <taxon>Ecdysozoa</taxon>
        <taxon>Arthropoda</taxon>
        <taxon>Hexapoda</taxon>
        <taxon>Insecta</taxon>
        <taxon>Pterygota</taxon>
        <taxon>Neoptera</taxon>
        <taxon>Endopterygota</taxon>
        <taxon>Hymenoptera</taxon>
        <taxon>Apocrita</taxon>
        <taxon>Proctotrupomorpha</taxon>
        <taxon>Chalcidoidea</taxon>
        <taxon>Pteromalidae</taxon>
        <taxon>Pteromalinae</taxon>
        <taxon>Trichomalopsis</taxon>
    </lineage>
</organism>
<accession>A0A232F1A6</accession>
<dbReference type="EMBL" id="NNAY01001286">
    <property type="protein sequence ID" value="OXU24485.1"/>
    <property type="molecule type" value="Genomic_DNA"/>
</dbReference>
<feature type="compositionally biased region" description="Basic and acidic residues" evidence="1">
    <location>
        <begin position="224"/>
        <end position="237"/>
    </location>
</feature>
<dbReference type="Proteomes" id="UP000215335">
    <property type="component" value="Unassembled WGS sequence"/>
</dbReference>
<comment type="caution">
    <text evidence="3">The sequence shown here is derived from an EMBL/GenBank/DDBJ whole genome shotgun (WGS) entry which is preliminary data.</text>
</comment>
<keyword evidence="2" id="KW-0812">Transmembrane</keyword>
<protein>
    <submittedName>
        <fullName evidence="3">Uncharacterized protein</fullName>
    </submittedName>
</protein>
<sequence length="244" mass="27791">MSSCRGKSISIGFTNQMRAAYYSTCKISGRCASYVMGRLGFNLVRAKEKGGDCESTSAFAGENDEEEDILHTGKYVRHHQEPVNKLYLLFLVSTTVVACFCVFVVIPQLVDYFTVSKVLNIENSICAPQKQSVIELLDTERTRRNQERLEIMHKVNALQRNYKLLQIEYRKAQEMFLKKLHNAYKYEKSVDSKLQSPHQAQPAASSSEQAEMEIFELDNTTANIHEDESERPPAEKITHSIVVL</sequence>
<evidence type="ECO:0000313" key="4">
    <source>
        <dbReference type="Proteomes" id="UP000215335"/>
    </source>
</evidence>
<evidence type="ECO:0000256" key="1">
    <source>
        <dbReference type="SAM" id="MobiDB-lite"/>
    </source>
</evidence>
<keyword evidence="4" id="KW-1185">Reference proteome</keyword>